<dbReference type="PANTHER" id="PTHR42756:SF1">
    <property type="entry name" value="TRANSCRIPTIONAL REPRESSOR OF EMRAB OPERON"/>
    <property type="match status" value="1"/>
</dbReference>
<evidence type="ECO:0000256" key="3">
    <source>
        <dbReference type="ARBA" id="ARBA00023163"/>
    </source>
</evidence>
<keyword evidence="6" id="KW-1185">Reference proteome</keyword>
<dbReference type="SUPFAM" id="SSF46785">
    <property type="entry name" value="Winged helix' DNA-binding domain"/>
    <property type="match status" value="1"/>
</dbReference>
<evidence type="ECO:0000259" key="4">
    <source>
        <dbReference type="PROSITE" id="PS50995"/>
    </source>
</evidence>
<dbReference type="SMART" id="SM00347">
    <property type="entry name" value="HTH_MARR"/>
    <property type="match status" value="1"/>
</dbReference>
<evidence type="ECO:0000313" key="5">
    <source>
        <dbReference type="EMBL" id="MFC0589371.1"/>
    </source>
</evidence>
<evidence type="ECO:0000256" key="1">
    <source>
        <dbReference type="ARBA" id="ARBA00023015"/>
    </source>
</evidence>
<dbReference type="InterPro" id="IPR000835">
    <property type="entry name" value="HTH_MarR-typ"/>
</dbReference>
<dbReference type="InterPro" id="IPR036388">
    <property type="entry name" value="WH-like_DNA-bd_sf"/>
</dbReference>
<dbReference type="Pfam" id="PF01047">
    <property type="entry name" value="MarR"/>
    <property type="match status" value="1"/>
</dbReference>
<dbReference type="Gene3D" id="1.10.10.10">
    <property type="entry name" value="Winged helix-like DNA-binding domain superfamily/Winged helix DNA-binding domain"/>
    <property type="match status" value="1"/>
</dbReference>
<dbReference type="InterPro" id="IPR036390">
    <property type="entry name" value="WH_DNA-bd_sf"/>
</dbReference>
<comment type="caution">
    <text evidence="5">The sequence shown here is derived from an EMBL/GenBank/DDBJ whole genome shotgun (WGS) entry which is preliminary data.</text>
</comment>
<keyword evidence="3" id="KW-0804">Transcription</keyword>
<gene>
    <name evidence="5" type="ORF">ACFFF7_08090</name>
</gene>
<dbReference type="PANTHER" id="PTHR42756">
    <property type="entry name" value="TRANSCRIPTIONAL REGULATOR, MARR"/>
    <property type="match status" value="1"/>
</dbReference>
<dbReference type="PRINTS" id="PR00598">
    <property type="entry name" value="HTHMARR"/>
</dbReference>
<evidence type="ECO:0000313" key="6">
    <source>
        <dbReference type="Proteomes" id="UP001589943"/>
    </source>
</evidence>
<protein>
    <submittedName>
        <fullName evidence="5">MarR family winged helix-turn-helix transcriptional regulator</fullName>
    </submittedName>
</protein>
<dbReference type="PROSITE" id="PS50995">
    <property type="entry name" value="HTH_MARR_2"/>
    <property type="match status" value="1"/>
</dbReference>
<proteinExistence type="predicted"/>
<name>A0ABV6PHR7_9SPHN</name>
<keyword evidence="2" id="KW-0238">DNA-binding</keyword>
<dbReference type="EMBL" id="JBHLTL010000004">
    <property type="protein sequence ID" value="MFC0589371.1"/>
    <property type="molecule type" value="Genomic_DNA"/>
</dbReference>
<organism evidence="5 6">
    <name type="scientific">Novosphingobium aquiterrae</name>
    <dbReference type="NCBI Taxonomy" id="624388"/>
    <lineage>
        <taxon>Bacteria</taxon>
        <taxon>Pseudomonadati</taxon>
        <taxon>Pseudomonadota</taxon>
        <taxon>Alphaproteobacteria</taxon>
        <taxon>Sphingomonadales</taxon>
        <taxon>Sphingomonadaceae</taxon>
        <taxon>Novosphingobium</taxon>
    </lineage>
</organism>
<feature type="domain" description="HTH marR-type" evidence="4">
    <location>
        <begin position="1"/>
        <end position="135"/>
    </location>
</feature>
<sequence length="142" mass="15994">MSHPTLELKKAYLALRHALDRTVREFNLTSAQFDVLQILLHSDGLPHRALQERLAIASPTLTNILDVLEREGLVERRTDGADARTKTIHMSAKARVLCASDEFCQAGDRLVGRMFKGFTDSQRAEFMHALKRVEHNLDTIGS</sequence>
<accession>A0ABV6PHR7</accession>
<keyword evidence="1" id="KW-0805">Transcription regulation</keyword>
<evidence type="ECO:0000256" key="2">
    <source>
        <dbReference type="ARBA" id="ARBA00023125"/>
    </source>
</evidence>
<dbReference type="RefSeq" id="WP_379480862.1">
    <property type="nucleotide sequence ID" value="NZ_JBHLTL010000004.1"/>
</dbReference>
<dbReference type="Proteomes" id="UP001589943">
    <property type="component" value="Unassembled WGS sequence"/>
</dbReference>
<reference evidence="5 6" key="1">
    <citation type="submission" date="2024-09" db="EMBL/GenBank/DDBJ databases">
        <authorList>
            <person name="Sun Q."/>
            <person name="Mori K."/>
        </authorList>
    </citation>
    <scope>NUCLEOTIDE SEQUENCE [LARGE SCALE GENOMIC DNA]</scope>
    <source>
        <strain evidence="5 6">NCAIM B.02537</strain>
    </source>
</reference>